<dbReference type="InterPro" id="IPR017146">
    <property type="entry name" value="Lanti_2_LanM"/>
</dbReference>
<evidence type="ECO:0000259" key="1">
    <source>
        <dbReference type="Pfam" id="PF13575"/>
    </source>
</evidence>
<dbReference type="InterPro" id="IPR025410">
    <property type="entry name" value="Lant_dehyd"/>
</dbReference>
<name>A0A432E0X3_9FLAO</name>
<evidence type="ECO:0000313" key="2">
    <source>
        <dbReference type="EMBL" id="RTZ50271.1"/>
    </source>
</evidence>
<organism evidence="2 3">
    <name type="scientific">Chryseobacterium arthrosphaerae</name>
    <dbReference type="NCBI Taxonomy" id="651561"/>
    <lineage>
        <taxon>Bacteria</taxon>
        <taxon>Pseudomonadati</taxon>
        <taxon>Bacteroidota</taxon>
        <taxon>Flavobacteriia</taxon>
        <taxon>Flavobacteriales</taxon>
        <taxon>Weeksellaceae</taxon>
        <taxon>Chryseobacterium group</taxon>
        <taxon>Chryseobacterium</taxon>
    </lineage>
</organism>
<dbReference type="EMBL" id="RYFC01000001">
    <property type="protein sequence ID" value="RTZ50271.1"/>
    <property type="molecule type" value="Genomic_DNA"/>
</dbReference>
<feature type="domain" description="Lantibiotic biosynthesis protein dehydration" evidence="1">
    <location>
        <begin position="197"/>
        <end position="562"/>
    </location>
</feature>
<dbReference type="Proteomes" id="UP000276953">
    <property type="component" value="Unassembled WGS sequence"/>
</dbReference>
<reference evidence="2 3" key="1">
    <citation type="submission" date="2018-12" db="EMBL/GenBank/DDBJ databases">
        <title>Draft Genome Sequence of Chryseobacterium arthrosphaerae strain ED882-96 Isolated from the Blood of a Patient with Liver Cirrhosis in Taiwan.</title>
        <authorList>
            <person name="Lin J.-N."/>
            <person name="Lai C.-H."/>
            <person name="Yang C.-H."/>
            <person name="Huang Y.-H."/>
        </authorList>
    </citation>
    <scope>NUCLEOTIDE SEQUENCE [LARGE SCALE GENOMIC DNA]</scope>
    <source>
        <strain evidence="2 3">ED882-96</strain>
    </source>
</reference>
<gene>
    <name evidence="2" type="primary">lanM</name>
    <name evidence="2" type="ORF">EJ377_10410</name>
</gene>
<dbReference type="AlphaFoldDB" id="A0A432E0X3"/>
<dbReference type="NCBIfam" id="TIGR03897">
    <property type="entry name" value="lanti_2_LanM"/>
    <property type="match status" value="1"/>
</dbReference>
<dbReference type="PIRSF" id="PIRSF037228">
    <property type="entry name" value="Lant_mod_RumM"/>
    <property type="match status" value="1"/>
</dbReference>
<proteinExistence type="predicted"/>
<comment type="caution">
    <text evidence="2">The sequence shown here is derived from an EMBL/GenBank/DDBJ whole genome shotgun (WGS) entry which is preliminary data.</text>
</comment>
<accession>A0A432E0X3</accession>
<protein>
    <submittedName>
        <fullName evidence="2">Type 2 lantipeptide synthetase LanM</fullName>
    </submittedName>
</protein>
<dbReference type="Pfam" id="PF13575">
    <property type="entry name" value="DUF4135"/>
    <property type="match status" value="1"/>
</dbReference>
<evidence type="ECO:0000313" key="3">
    <source>
        <dbReference type="Proteomes" id="UP000276953"/>
    </source>
</evidence>
<sequence length="618" mass="72263">MSQNFNHLYLKALLPFERINESSVFIPFSGENNKYLEFWKKNIDKDGLEEQFKKYCEAVNINEDDLTLMISNDFKDNNEIKPSVWIELLQKILTYESILMIKEKNNDLPFYDILFPLVDFSISSIERILSDNLVNTLQSFFYKDLISSCYNVFLDEFLFFLEKHNYTVIESENSNIYYKEFAQKNISEKYLGLFDKYPMLARILMTKTYRNIQFISKLFERLEKDYNDIENKFQVKLGELDDIILNAGDKHNGETTVILKFAKSYKVVYKPTNLEVTDAFNDLLDWVGDNLVIPLKKFKIINKEEYGWMEFVEYKECETLNDIEEYYEKAGIITGLAYFLSTRDYHYENVIASGNCPVLIDHETIIGPKIKYRIKNDTKRLENSILESLLLPTDETGDREICGLGSVAQKKSKTIISPKIINPNRDTMKKVPQCITQNNESKNIPHLNNVPYHIEDYKDTFISGFIKLYHLILDNKEFLLSEQSPINSFENKKVRFLVRNTEVYFKLLVILSHPEYLKDSTMYGIKQEVLSKAYMVNKHLNTGLLKSEREQITLGDIPAFYINTLSDHLLLENGEKVDLFDMNAMQNLKNKIESASIENCNEQIDFIEESLSLHAVNA</sequence>